<sequence>MAGASLFISLTRFPACGSSDPVRRP</sequence>
<keyword evidence="2" id="KW-1185">Reference proteome</keyword>
<dbReference type="AlphaFoldDB" id="A0A392UJP6"/>
<name>A0A392UJP6_9FABA</name>
<evidence type="ECO:0000313" key="2">
    <source>
        <dbReference type="Proteomes" id="UP000265520"/>
    </source>
</evidence>
<evidence type="ECO:0000313" key="1">
    <source>
        <dbReference type="EMBL" id="MCI72666.1"/>
    </source>
</evidence>
<comment type="caution">
    <text evidence="1">The sequence shown here is derived from an EMBL/GenBank/DDBJ whole genome shotgun (WGS) entry which is preliminary data.</text>
</comment>
<feature type="non-terminal residue" evidence="1">
    <location>
        <position position="25"/>
    </location>
</feature>
<protein>
    <submittedName>
        <fullName evidence="1">Uncharacterized protein</fullName>
    </submittedName>
</protein>
<dbReference type="EMBL" id="LXQA010822842">
    <property type="protein sequence ID" value="MCI72666.1"/>
    <property type="molecule type" value="Genomic_DNA"/>
</dbReference>
<dbReference type="Proteomes" id="UP000265520">
    <property type="component" value="Unassembled WGS sequence"/>
</dbReference>
<reference evidence="1 2" key="1">
    <citation type="journal article" date="2018" name="Front. Plant Sci.">
        <title>Red Clover (Trifolium pratense) and Zigzag Clover (T. medium) - A Picture of Genomic Similarities and Differences.</title>
        <authorList>
            <person name="Dluhosova J."/>
            <person name="Istvanek J."/>
            <person name="Nedelnik J."/>
            <person name="Repkova J."/>
        </authorList>
    </citation>
    <scope>NUCLEOTIDE SEQUENCE [LARGE SCALE GENOMIC DNA]</scope>
    <source>
        <strain evidence="2">cv. 10/8</strain>
        <tissue evidence="1">Leaf</tissue>
    </source>
</reference>
<proteinExistence type="predicted"/>
<accession>A0A392UJP6</accession>
<organism evidence="1 2">
    <name type="scientific">Trifolium medium</name>
    <dbReference type="NCBI Taxonomy" id="97028"/>
    <lineage>
        <taxon>Eukaryota</taxon>
        <taxon>Viridiplantae</taxon>
        <taxon>Streptophyta</taxon>
        <taxon>Embryophyta</taxon>
        <taxon>Tracheophyta</taxon>
        <taxon>Spermatophyta</taxon>
        <taxon>Magnoliopsida</taxon>
        <taxon>eudicotyledons</taxon>
        <taxon>Gunneridae</taxon>
        <taxon>Pentapetalae</taxon>
        <taxon>rosids</taxon>
        <taxon>fabids</taxon>
        <taxon>Fabales</taxon>
        <taxon>Fabaceae</taxon>
        <taxon>Papilionoideae</taxon>
        <taxon>50 kb inversion clade</taxon>
        <taxon>NPAAA clade</taxon>
        <taxon>Hologalegina</taxon>
        <taxon>IRL clade</taxon>
        <taxon>Trifolieae</taxon>
        <taxon>Trifolium</taxon>
    </lineage>
</organism>